<dbReference type="EMBL" id="BGPR01047045">
    <property type="protein sequence ID" value="GBO24046.1"/>
    <property type="molecule type" value="Genomic_DNA"/>
</dbReference>
<sequence>MEKAHSSNGLLEQIGGECPDPPDLWLKWTHQILWAENGKDLLRKPSKWIGQIDGECPGPTKWWGRKWKDLLRKPPNGLDRSMNVRESTKFYG</sequence>
<accession>A0A4Y2VIN1</accession>
<dbReference type="Proteomes" id="UP000499080">
    <property type="component" value="Unassembled WGS sequence"/>
</dbReference>
<name>A0A4Y2VIN1_ARAVE</name>
<protein>
    <submittedName>
        <fullName evidence="1">Uncharacterized protein</fullName>
    </submittedName>
</protein>
<evidence type="ECO:0000313" key="1">
    <source>
        <dbReference type="EMBL" id="GBO24046.1"/>
    </source>
</evidence>
<gene>
    <name evidence="1" type="ORF">AVEN_22884_1</name>
</gene>
<reference evidence="1 2" key="1">
    <citation type="journal article" date="2019" name="Sci. Rep.">
        <title>Orb-weaving spider Araneus ventricosus genome elucidates the spidroin gene catalogue.</title>
        <authorList>
            <person name="Kono N."/>
            <person name="Nakamura H."/>
            <person name="Ohtoshi R."/>
            <person name="Moran D.A.P."/>
            <person name="Shinohara A."/>
            <person name="Yoshida Y."/>
            <person name="Fujiwara M."/>
            <person name="Mori M."/>
            <person name="Tomita M."/>
            <person name="Arakawa K."/>
        </authorList>
    </citation>
    <scope>NUCLEOTIDE SEQUENCE [LARGE SCALE GENOMIC DNA]</scope>
</reference>
<organism evidence="1 2">
    <name type="scientific">Araneus ventricosus</name>
    <name type="common">Orbweaver spider</name>
    <name type="synonym">Epeira ventricosa</name>
    <dbReference type="NCBI Taxonomy" id="182803"/>
    <lineage>
        <taxon>Eukaryota</taxon>
        <taxon>Metazoa</taxon>
        <taxon>Ecdysozoa</taxon>
        <taxon>Arthropoda</taxon>
        <taxon>Chelicerata</taxon>
        <taxon>Arachnida</taxon>
        <taxon>Araneae</taxon>
        <taxon>Araneomorphae</taxon>
        <taxon>Entelegynae</taxon>
        <taxon>Araneoidea</taxon>
        <taxon>Araneidae</taxon>
        <taxon>Araneus</taxon>
    </lineage>
</organism>
<keyword evidence="2" id="KW-1185">Reference proteome</keyword>
<evidence type="ECO:0000313" key="2">
    <source>
        <dbReference type="Proteomes" id="UP000499080"/>
    </source>
</evidence>
<proteinExistence type="predicted"/>
<comment type="caution">
    <text evidence="1">The sequence shown here is derived from an EMBL/GenBank/DDBJ whole genome shotgun (WGS) entry which is preliminary data.</text>
</comment>
<dbReference type="AlphaFoldDB" id="A0A4Y2VIN1"/>